<evidence type="ECO:0000256" key="3">
    <source>
        <dbReference type="ARBA" id="ARBA00023015"/>
    </source>
</evidence>
<organism evidence="7">
    <name type="scientific">Hordeum vulgare subsp. vulgare</name>
    <name type="common">Domesticated barley</name>
    <dbReference type="NCBI Taxonomy" id="112509"/>
    <lineage>
        <taxon>Eukaryota</taxon>
        <taxon>Viridiplantae</taxon>
        <taxon>Streptophyta</taxon>
        <taxon>Embryophyta</taxon>
        <taxon>Tracheophyta</taxon>
        <taxon>Spermatophyta</taxon>
        <taxon>Magnoliopsida</taxon>
        <taxon>Liliopsida</taxon>
        <taxon>Poales</taxon>
        <taxon>Poaceae</taxon>
        <taxon>BOP clade</taxon>
        <taxon>Pooideae</taxon>
        <taxon>Triticodae</taxon>
        <taxon>Triticeae</taxon>
        <taxon>Hordeinae</taxon>
        <taxon>Hordeum</taxon>
    </lineage>
</organism>
<keyword evidence="5" id="KW-0804">Transcription</keyword>
<evidence type="ECO:0000256" key="4">
    <source>
        <dbReference type="ARBA" id="ARBA00023125"/>
    </source>
</evidence>
<dbReference type="GO" id="GO:0003677">
    <property type="term" value="F:DNA binding"/>
    <property type="evidence" value="ECO:0007669"/>
    <property type="project" value="UniProtKB-KW"/>
</dbReference>
<keyword evidence="2" id="KW-0862">Zinc</keyword>
<proteinExistence type="evidence at transcript level"/>
<evidence type="ECO:0000256" key="5">
    <source>
        <dbReference type="ARBA" id="ARBA00023163"/>
    </source>
</evidence>
<dbReference type="InterPro" id="IPR021858">
    <property type="entry name" value="Fun_TF"/>
</dbReference>
<dbReference type="EMBL" id="AK367517">
    <property type="protein sequence ID" value="BAJ98720.1"/>
    <property type="molecule type" value="mRNA"/>
</dbReference>
<evidence type="ECO:0000256" key="1">
    <source>
        <dbReference type="ARBA" id="ARBA00022723"/>
    </source>
</evidence>
<dbReference type="Pfam" id="PF11951">
    <property type="entry name" value="Fungal_trans_2"/>
    <property type="match status" value="1"/>
</dbReference>
<dbReference type="PANTHER" id="PTHR36206">
    <property type="entry name" value="ASPERCRYPTIN BIOSYNTHESIS CLUSTER-SPECIFIC TRANSCRIPTION REGULATOR ATNN-RELATED"/>
    <property type="match status" value="1"/>
</dbReference>
<protein>
    <submittedName>
        <fullName evidence="7">Predicted protein</fullName>
    </submittedName>
</protein>
<name>F2DUE9_HORVV</name>
<dbReference type="AlphaFoldDB" id="F2DUE9"/>
<keyword evidence="4" id="KW-0238">DNA-binding</keyword>
<accession>F2DUE9</accession>
<sequence length="464" mass="53217">MLSQNQISLIPDETPTEARALDYFREVVAPSLAGTYDPTFWNRVVVQVSHRASSLRHAVVALASHWEKVVEPGSRKRNTPAQDCDSYALQQYSKAVTGMRKSLETAASPSKEELLVSTLLFFCIEMYQSHLDSSLRQLSCGIRLFCDWSNHHHLKAASDPLVGYNEFTRLAGHIFRRLLVQCMLFPMRSIEHERVFLPPYSPITPEMPEYFQSSDEARDYYNFCISAICYHAKMSESVLTPEERVTDNHMERYQPFMTAVSYFEQWQHAFTTFKRTNALNAAGEMDRRCMVMDIHNAALQIMIPSFSFKTELEYDTYIPLFSHIIDNAMALLTTSAQPRSQPRTSNLHLPRFDIGLIPPMFLTALRCRDPVIRRRAIALLHKGPRQEGVWNADMVAAVAERAVEIEEAGLTVPPERCDHVPASSRLKIKDASMHTGTRHVAVVFERDVVMEDYRDRLVYEMIPY</sequence>
<evidence type="ECO:0000256" key="2">
    <source>
        <dbReference type="ARBA" id="ARBA00022833"/>
    </source>
</evidence>
<keyword evidence="1" id="KW-0479">Metal-binding</keyword>
<evidence type="ECO:0000313" key="7">
    <source>
        <dbReference type="EMBL" id="BAJ98720.1"/>
    </source>
</evidence>
<dbReference type="PANTHER" id="PTHR36206:SF12">
    <property type="entry name" value="ASPERCRYPTIN BIOSYNTHESIS CLUSTER-SPECIFIC TRANSCRIPTION REGULATOR ATNN-RELATED"/>
    <property type="match status" value="1"/>
</dbReference>
<keyword evidence="3" id="KW-0805">Transcription regulation</keyword>
<dbReference type="InterPro" id="IPR052360">
    <property type="entry name" value="Transcr_Regulatory_Proteins"/>
</dbReference>
<evidence type="ECO:0000256" key="6">
    <source>
        <dbReference type="ARBA" id="ARBA00023242"/>
    </source>
</evidence>
<keyword evidence="6" id="KW-0539">Nucleus</keyword>
<reference evidence="7" key="1">
    <citation type="journal article" date="2011" name="Plant Physiol.">
        <title>Comprehensive sequence analysis of 24,783 barley full-length cDNAs derived from 12 clone libraries.</title>
        <authorList>
            <person name="Matsumoto T."/>
            <person name="Tanaka T."/>
            <person name="Sakai H."/>
            <person name="Amano N."/>
            <person name="Kanamori H."/>
            <person name="Kurita K."/>
            <person name="Kikuta A."/>
            <person name="Kamiya K."/>
            <person name="Yamamoto M."/>
            <person name="Ikawa H."/>
            <person name="Fujii N."/>
            <person name="Hori K."/>
            <person name="Itoh T."/>
            <person name="Sato K."/>
        </authorList>
    </citation>
    <scope>NUCLEOTIDE SEQUENCE</scope>
    <source>
        <tissue evidence="7">Shoot and root</tissue>
    </source>
</reference>
<dbReference type="GO" id="GO:0046872">
    <property type="term" value="F:metal ion binding"/>
    <property type="evidence" value="ECO:0007669"/>
    <property type="project" value="UniProtKB-KW"/>
</dbReference>